<gene>
    <name evidence="2" type="ORF">LX97_02241</name>
</gene>
<evidence type="ECO:0000256" key="1">
    <source>
        <dbReference type="SAM" id="Phobius"/>
    </source>
</evidence>
<protein>
    <submittedName>
        <fullName evidence="2">Uncharacterized protein</fullName>
    </submittedName>
</protein>
<dbReference type="EMBL" id="QKZR01000003">
    <property type="protein sequence ID" value="PZX39883.1"/>
    <property type="molecule type" value="Genomic_DNA"/>
</dbReference>
<proteinExistence type="predicted"/>
<evidence type="ECO:0000313" key="2">
    <source>
        <dbReference type="EMBL" id="PZX39883.1"/>
    </source>
</evidence>
<feature type="transmembrane region" description="Helical" evidence="1">
    <location>
        <begin position="109"/>
        <end position="128"/>
    </location>
</feature>
<keyword evidence="1" id="KW-1133">Transmembrane helix</keyword>
<name>A0ABX5PXG3_9FLAO</name>
<dbReference type="Proteomes" id="UP000248584">
    <property type="component" value="Unassembled WGS sequence"/>
</dbReference>
<reference evidence="2 3" key="1">
    <citation type="submission" date="2018-06" db="EMBL/GenBank/DDBJ databases">
        <title>Genomic Encyclopedia of Archaeal and Bacterial Type Strains, Phase II (KMG-II): from individual species to whole genera.</title>
        <authorList>
            <person name="Goeker M."/>
        </authorList>
    </citation>
    <scope>NUCLEOTIDE SEQUENCE [LARGE SCALE GENOMIC DNA]</scope>
    <source>
        <strain evidence="2 3">DSM 17205</strain>
    </source>
</reference>
<keyword evidence="1" id="KW-0812">Transmembrane</keyword>
<organism evidence="2 3">
    <name type="scientific">Nonlabens dokdonensis</name>
    <dbReference type="NCBI Taxonomy" id="328515"/>
    <lineage>
        <taxon>Bacteria</taxon>
        <taxon>Pseudomonadati</taxon>
        <taxon>Bacteroidota</taxon>
        <taxon>Flavobacteriia</taxon>
        <taxon>Flavobacteriales</taxon>
        <taxon>Flavobacteriaceae</taxon>
        <taxon>Nonlabens</taxon>
    </lineage>
</organism>
<keyword evidence="3" id="KW-1185">Reference proteome</keyword>
<keyword evidence="1" id="KW-0472">Membrane</keyword>
<evidence type="ECO:0000313" key="3">
    <source>
        <dbReference type="Proteomes" id="UP000248584"/>
    </source>
</evidence>
<sequence length="156" mass="18613">MFLSKILSFFDLAYKEKTMIKRDATSRSIMESLATSSFYTGEVTLYEGYFLPKNKYPNNCKICLTTSNDDFYVVSNDNKFIPFRYSWGFLLLITSLFSVIHIINGNPFLIVVIPSFFWLVSRITRFFLKNDVQLFLERYYYLKNEYYKNSLDPNRY</sequence>
<comment type="caution">
    <text evidence="2">The sequence shown here is derived from an EMBL/GenBank/DDBJ whole genome shotgun (WGS) entry which is preliminary data.</text>
</comment>
<accession>A0ABX5PXG3</accession>